<protein>
    <submittedName>
        <fullName evidence="2">Uncharacterized protein</fullName>
    </submittedName>
</protein>
<dbReference type="RefSeq" id="XP_042997745.1">
    <property type="nucleotide sequence ID" value="XM_043141811.1"/>
</dbReference>
<evidence type="ECO:0000256" key="1">
    <source>
        <dbReference type="SAM" id="MobiDB-lite"/>
    </source>
</evidence>
<evidence type="ECO:0000313" key="3">
    <source>
        <dbReference type="Proteomes" id="UP000027002"/>
    </source>
</evidence>
<accession>A0A8E5MHL3</accession>
<name>A0A8E5MHL3_USTVR</name>
<dbReference type="Proteomes" id="UP000027002">
    <property type="component" value="Chromosome 3"/>
</dbReference>
<dbReference type="EMBL" id="CP072755">
    <property type="protein sequence ID" value="QUC20072.1"/>
    <property type="molecule type" value="Genomic_DNA"/>
</dbReference>
<reference evidence="2" key="1">
    <citation type="submission" date="2020-03" db="EMBL/GenBank/DDBJ databases">
        <title>A mixture of massive structural variations and highly conserved coding sequences in Ustilaginoidea virens genome.</title>
        <authorList>
            <person name="Zhang K."/>
            <person name="Zhao Z."/>
            <person name="Zhang Z."/>
            <person name="Li Y."/>
            <person name="Hsiang T."/>
            <person name="Sun W."/>
        </authorList>
    </citation>
    <scope>NUCLEOTIDE SEQUENCE</scope>
    <source>
        <strain evidence="2">UV-8b</strain>
    </source>
</reference>
<dbReference type="GeneID" id="66065091"/>
<organism evidence="2 3">
    <name type="scientific">Ustilaginoidea virens</name>
    <name type="common">Rice false smut fungus</name>
    <name type="synonym">Villosiclava virens</name>
    <dbReference type="NCBI Taxonomy" id="1159556"/>
    <lineage>
        <taxon>Eukaryota</taxon>
        <taxon>Fungi</taxon>
        <taxon>Dikarya</taxon>
        <taxon>Ascomycota</taxon>
        <taxon>Pezizomycotina</taxon>
        <taxon>Sordariomycetes</taxon>
        <taxon>Hypocreomycetidae</taxon>
        <taxon>Hypocreales</taxon>
        <taxon>Clavicipitaceae</taxon>
        <taxon>Ustilaginoidea</taxon>
    </lineage>
</organism>
<dbReference type="AlphaFoldDB" id="A0A8E5MHL3"/>
<sequence length="151" mass="16042">MRAVFLKSVDLMDSFSAWATGLTNVPSGKRAKSSSALKRLLVHGPGDSWLKHAALGRGTDPSRAEDGVFGSVSSRDESREEFQVDLGQSGNSGDSGDSGDGLIRISRTACPNMPADARRCPLELLSFVPGLPSYLPRASSGRKNHAKRSPT</sequence>
<evidence type="ECO:0000313" key="2">
    <source>
        <dbReference type="EMBL" id="QUC20072.1"/>
    </source>
</evidence>
<keyword evidence="3" id="KW-1185">Reference proteome</keyword>
<proteinExistence type="predicted"/>
<gene>
    <name evidence="2" type="ORF">UV8b_04313</name>
</gene>
<feature type="region of interest" description="Disordered" evidence="1">
    <location>
        <begin position="52"/>
        <end position="105"/>
    </location>
</feature>
<feature type="compositionally biased region" description="Low complexity" evidence="1">
    <location>
        <begin position="85"/>
        <end position="95"/>
    </location>
</feature>
<dbReference type="KEGG" id="uvi:66065091"/>